<gene>
    <name evidence="1" type="ORF">T07_9303</name>
</gene>
<organism evidence="1 2">
    <name type="scientific">Trichinella nelsoni</name>
    <dbReference type="NCBI Taxonomy" id="6336"/>
    <lineage>
        <taxon>Eukaryota</taxon>
        <taxon>Metazoa</taxon>
        <taxon>Ecdysozoa</taxon>
        <taxon>Nematoda</taxon>
        <taxon>Enoplea</taxon>
        <taxon>Dorylaimia</taxon>
        <taxon>Trichinellida</taxon>
        <taxon>Trichinellidae</taxon>
        <taxon>Trichinella</taxon>
    </lineage>
</organism>
<evidence type="ECO:0000313" key="2">
    <source>
        <dbReference type="Proteomes" id="UP000054630"/>
    </source>
</evidence>
<protein>
    <submittedName>
        <fullName evidence="1">Uncharacterized protein</fullName>
    </submittedName>
</protein>
<dbReference type="AlphaFoldDB" id="A0A0V0RRG1"/>
<sequence>MSTLSTPVGHCGVLCSRSGRRSNSVDCAVAPEADQLGFGCGNDHQLIAIFLCKLPEIDHFQFDMLIMHVKQYGVGFELASFQTKMQYISKYSVGVLYTTVLPQIYLFKKKI</sequence>
<dbReference type="Proteomes" id="UP000054630">
    <property type="component" value="Unassembled WGS sequence"/>
</dbReference>
<accession>A0A0V0RRG1</accession>
<reference evidence="1 2" key="1">
    <citation type="submission" date="2015-01" db="EMBL/GenBank/DDBJ databases">
        <title>Evolution of Trichinella species and genotypes.</title>
        <authorList>
            <person name="Korhonen P.K."/>
            <person name="Edoardo P."/>
            <person name="Giuseppe L.R."/>
            <person name="Gasser R.B."/>
        </authorList>
    </citation>
    <scope>NUCLEOTIDE SEQUENCE [LARGE SCALE GENOMIC DNA]</scope>
    <source>
        <strain evidence="1">ISS37</strain>
    </source>
</reference>
<comment type="caution">
    <text evidence="1">The sequence shown here is derived from an EMBL/GenBank/DDBJ whole genome shotgun (WGS) entry which is preliminary data.</text>
</comment>
<keyword evidence="2" id="KW-1185">Reference proteome</keyword>
<dbReference type="EMBL" id="JYDL01000095">
    <property type="protein sequence ID" value="KRX17015.1"/>
    <property type="molecule type" value="Genomic_DNA"/>
</dbReference>
<proteinExistence type="predicted"/>
<evidence type="ECO:0000313" key="1">
    <source>
        <dbReference type="EMBL" id="KRX17015.1"/>
    </source>
</evidence>
<dbReference type="OrthoDB" id="10380219at2759"/>
<name>A0A0V0RRG1_9BILA</name>